<evidence type="ECO:0000256" key="11">
    <source>
        <dbReference type="PROSITE-ProRule" id="PRU00221"/>
    </source>
</evidence>
<evidence type="ECO:0008006" key="15">
    <source>
        <dbReference type="Google" id="ProtNLM"/>
    </source>
</evidence>
<accession>A0AAD9K568</accession>
<evidence type="ECO:0000256" key="5">
    <source>
        <dbReference type="ARBA" id="ARBA00022737"/>
    </source>
</evidence>
<dbReference type="GO" id="GO:0005085">
    <property type="term" value="F:guanyl-nucleotide exchange factor activity"/>
    <property type="evidence" value="ECO:0007669"/>
    <property type="project" value="InterPro"/>
</dbReference>
<dbReference type="PROSITE" id="PS00678">
    <property type="entry name" value="WD_REPEATS_1"/>
    <property type="match status" value="1"/>
</dbReference>
<evidence type="ECO:0000256" key="9">
    <source>
        <dbReference type="ARBA" id="ARBA00022989"/>
    </source>
</evidence>
<keyword evidence="5" id="KW-0677">Repeat</keyword>
<gene>
    <name evidence="13" type="ORF">LSH36_68g16123</name>
</gene>
<keyword evidence="10 12" id="KW-0472">Membrane</keyword>
<dbReference type="InterPro" id="IPR045260">
    <property type="entry name" value="Sec12-like"/>
</dbReference>
<comment type="subcellular location">
    <subcellularLocation>
        <location evidence="1">Endoplasmic reticulum membrane</location>
        <topology evidence="1">Single-pass membrane protein</topology>
    </subcellularLocation>
</comment>
<evidence type="ECO:0000313" key="13">
    <source>
        <dbReference type="EMBL" id="KAK2164175.1"/>
    </source>
</evidence>
<protein>
    <recommendedName>
        <fullName evidence="15">Prolactin regulatory element-binding protein</fullName>
    </recommendedName>
</protein>
<dbReference type="SMART" id="SM00320">
    <property type="entry name" value="WD40"/>
    <property type="match status" value="3"/>
</dbReference>
<keyword evidence="4 12" id="KW-0812">Transmembrane</keyword>
<keyword evidence="7" id="KW-0931">ER-Golgi transport</keyword>
<feature type="transmembrane region" description="Helical" evidence="12">
    <location>
        <begin position="298"/>
        <end position="318"/>
    </location>
</feature>
<evidence type="ECO:0000313" key="14">
    <source>
        <dbReference type="Proteomes" id="UP001208570"/>
    </source>
</evidence>
<sequence>MAPQRGVTVATTDFPLYTIQPVGDSHLLVAGGGGQAKTGVPNAVEIYCLSPLDGSCILTKVEHVETSAGPAMNGCVGTDNKNQIVSAFGIDGSCYVYRLRPKVITQKVEETGSVQTDFSSGDGYQRAVRFTQDISVMVTGGADGSLRTWKFPDLKKLYEVKAHTDEIDDVDISPSGNRIVTIGKDCKAFVWNTKDGSKKTELHWDCRKDAKYKFRACSDNGVYLGVGTMSGSVSIYISFSLQKLYHLSKVHKIFVTGLSFAHSTEKALAITGNHDTTLFSISADNQIKMHQVAAQQRINPLFPILGFLFCIYLIYWIITTLGL</sequence>
<dbReference type="InterPro" id="IPR015943">
    <property type="entry name" value="WD40/YVTN_repeat-like_dom_sf"/>
</dbReference>
<dbReference type="GO" id="GO:0003400">
    <property type="term" value="P:regulation of COPII vesicle coating"/>
    <property type="evidence" value="ECO:0007669"/>
    <property type="project" value="TreeGrafter"/>
</dbReference>
<dbReference type="GO" id="GO:0005789">
    <property type="term" value="C:endoplasmic reticulum membrane"/>
    <property type="evidence" value="ECO:0007669"/>
    <property type="project" value="UniProtKB-SubCell"/>
</dbReference>
<comment type="caution">
    <text evidence="13">The sequence shown here is derived from an EMBL/GenBank/DDBJ whole genome shotgun (WGS) entry which is preliminary data.</text>
</comment>
<dbReference type="InterPro" id="IPR011047">
    <property type="entry name" value="Quinoprotein_ADH-like_sf"/>
</dbReference>
<organism evidence="13 14">
    <name type="scientific">Paralvinella palmiformis</name>
    <dbReference type="NCBI Taxonomy" id="53620"/>
    <lineage>
        <taxon>Eukaryota</taxon>
        <taxon>Metazoa</taxon>
        <taxon>Spiralia</taxon>
        <taxon>Lophotrochozoa</taxon>
        <taxon>Annelida</taxon>
        <taxon>Polychaeta</taxon>
        <taxon>Sedentaria</taxon>
        <taxon>Canalipalpata</taxon>
        <taxon>Terebellida</taxon>
        <taxon>Terebelliformia</taxon>
        <taxon>Alvinellidae</taxon>
        <taxon>Paralvinella</taxon>
    </lineage>
</organism>
<feature type="repeat" description="WD" evidence="11">
    <location>
        <begin position="160"/>
        <end position="201"/>
    </location>
</feature>
<proteinExistence type="predicted"/>
<evidence type="ECO:0000256" key="1">
    <source>
        <dbReference type="ARBA" id="ARBA00004389"/>
    </source>
</evidence>
<keyword evidence="9 12" id="KW-1133">Transmembrane helix</keyword>
<dbReference type="PROSITE" id="PS50082">
    <property type="entry name" value="WD_REPEATS_2"/>
    <property type="match status" value="2"/>
</dbReference>
<keyword evidence="14" id="KW-1185">Reference proteome</keyword>
<evidence type="ECO:0000256" key="8">
    <source>
        <dbReference type="ARBA" id="ARBA00022927"/>
    </source>
</evidence>
<dbReference type="GO" id="GO:0015031">
    <property type="term" value="P:protein transport"/>
    <property type="evidence" value="ECO:0007669"/>
    <property type="project" value="UniProtKB-KW"/>
</dbReference>
<dbReference type="Gene3D" id="2.130.10.10">
    <property type="entry name" value="YVTN repeat-like/Quinoprotein amine dehydrogenase"/>
    <property type="match status" value="1"/>
</dbReference>
<dbReference type="InterPro" id="IPR019775">
    <property type="entry name" value="WD40_repeat_CS"/>
</dbReference>
<dbReference type="PANTHER" id="PTHR23284:SF0">
    <property type="entry name" value="PROLACTIN REGULATORY ELEMENT-BINDING PROTEIN"/>
    <property type="match status" value="1"/>
</dbReference>
<keyword evidence="6" id="KW-0256">Endoplasmic reticulum</keyword>
<dbReference type="GO" id="GO:0006888">
    <property type="term" value="P:endoplasmic reticulum to Golgi vesicle-mediated transport"/>
    <property type="evidence" value="ECO:0007669"/>
    <property type="project" value="TreeGrafter"/>
</dbReference>
<dbReference type="SUPFAM" id="SSF50998">
    <property type="entry name" value="Quinoprotein alcohol dehydrogenase-like"/>
    <property type="match status" value="1"/>
</dbReference>
<dbReference type="EMBL" id="JAODUP010000068">
    <property type="protein sequence ID" value="KAK2164175.1"/>
    <property type="molecule type" value="Genomic_DNA"/>
</dbReference>
<evidence type="ECO:0000256" key="4">
    <source>
        <dbReference type="ARBA" id="ARBA00022692"/>
    </source>
</evidence>
<reference evidence="13" key="1">
    <citation type="journal article" date="2023" name="Mol. Biol. Evol.">
        <title>Third-Generation Sequencing Reveals the Adaptive Role of the Epigenome in Three Deep-Sea Polychaetes.</title>
        <authorList>
            <person name="Perez M."/>
            <person name="Aroh O."/>
            <person name="Sun Y."/>
            <person name="Lan Y."/>
            <person name="Juniper S.K."/>
            <person name="Young C.R."/>
            <person name="Angers B."/>
            <person name="Qian P.Y."/>
        </authorList>
    </citation>
    <scope>NUCLEOTIDE SEQUENCE</scope>
    <source>
        <strain evidence="13">P08H-3</strain>
    </source>
</reference>
<evidence type="ECO:0000256" key="2">
    <source>
        <dbReference type="ARBA" id="ARBA00022448"/>
    </source>
</evidence>
<feature type="repeat" description="WD" evidence="11">
    <location>
        <begin position="118"/>
        <end position="159"/>
    </location>
</feature>
<keyword evidence="2" id="KW-0813">Transport</keyword>
<dbReference type="InterPro" id="IPR001680">
    <property type="entry name" value="WD40_rpt"/>
</dbReference>
<evidence type="ECO:0000256" key="10">
    <source>
        <dbReference type="ARBA" id="ARBA00023136"/>
    </source>
</evidence>
<keyword evidence="8" id="KW-0653">Protein transport</keyword>
<name>A0AAD9K568_9ANNE</name>
<dbReference type="PANTHER" id="PTHR23284">
    <property type="entry name" value="PROLACTIN REGULATORY ELEMENT BINDING PROTEIN"/>
    <property type="match status" value="1"/>
</dbReference>
<evidence type="ECO:0000256" key="7">
    <source>
        <dbReference type="ARBA" id="ARBA00022892"/>
    </source>
</evidence>
<evidence type="ECO:0000256" key="12">
    <source>
        <dbReference type="SAM" id="Phobius"/>
    </source>
</evidence>
<dbReference type="Pfam" id="PF00400">
    <property type="entry name" value="WD40"/>
    <property type="match status" value="1"/>
</dbReference>
<dbReference type="AlphaFoldDB" id="A0AAD9K568"/>
<keyword evidence="3 11" id="KW-0853">WD repeat</keyword>
<dbReference type="PROSITE" id="PS50294">
    <property type="entry name" value="WD_REPEATS_REGION"/>
    <property type="match status" value="1"/>
</dbReference>
<evidence type="ECO:0000256" key="3">
    <source>
        <dbReference type="ARBA" id="ARBA00022574"/>
    </source>
</evidence>
<evidence type="ECO:0000256" key="6">
    <source>
        <dbReference type="ARBA" id="ARBA00022824"/>
    </source>
</evidence>
<dbReference type="Proteomes" id="UP001208570">
    <property type="component" value="Unassembled WGS sequence"/>
</dbReference>